<evidence type="ECO:0000256" key="2">
    <source>
        <dbReference type="ARBA" id="ARBA00022475"/>
    </source>
</evidence>
<reference evidence="8" key="1">
    <citation type="submission" date="2021-01" db="EMBL/GenBank/DDBJ databases">
        <title>Whole genome shotgun sequence of Acrocarpospora phusangensis NBRC 108782.</title>
        <authorList>
            <person name="Komaki H."/>
            <person name="Tamura T."/>
        </authorList>
    </citation>
    <scope>NUCLEOTIDE SEQUENCE</scope>
    <source>
        <strain evidence="8">NBRC 108782</strain>
    </source>
</reference>
<dbReference type="InterPro" id="IPR023845">
    <property type="entry name" value="DUF3817_TM"/>
</dbReference>
<feature type="domain" description="DUF3817" evidence="7">
    <location>
        <begin position="7"/>
        <end position="93"/>
    </location>
</feature>
<evidence type="ECO:0000313" key="8">
    <source>
        <dbReference type="EMBL" id="GIH26193.1"/>
    </source>
</evidence>
<dbReference type="NCBIfam" id="TIGR03954">
    <property type="entry name" value="integ_memb_HG"/>
    <property type="match status" value="1"/>
</dbReference>
<name>A0A919UQ99_9ACTN</name>
<sequence length="106" mass="11848">MTVDSALKPFRFMAYVVGVMLLVLTTCIVLRYGFDIEGPSKVVSPIHGFLYMVYLVAAVNLGMKARWSWGYILGVMLAGTVPFLSFVFERRVTDRVHRELAAQATA</sequence>
<evidence type="ECO:0000256" key="5">
    <source>
        <dbReference type="ARBA" id="ARBA00023136"/>
    </source>
</evidence>
<dbReference type="GO" id="GO:0005886">
    <property type="term" value="C:plasma membrane"/>
    <property type="evidence" value="ECO:0007669"/>
    <property type="project" value="UniProtKB-SubCell"/>
</dbReference>
<dbReference type="AlphaFoldDB" id="A0A919UQ99"/>
<dbReference type="EMBL" id="BOOA01000037">
    <property type="protein sequence ID" value="GIH26193.1"/>
    <property type="molecule type" value="Genomic_DNA"/>
</dbReference>
<feature type="transmembrane region" description="Helical" evidence="6">
    <location>
        <begin position="69"/>
        <end position="88"/>
    </location>
</feature>
<evidence type="ECO:0000256" key="1">
    <source>
        <dbReference type="ARBA" id="ARBA00004651"/>
    </source>
</evidence>
<feature type="transmembrane region" description="Helical" evidence="6">
    <location>
        <begin position="46"/>
        <end position="63"/>
    </location>
</feature>
<evidence type="ECO:0000256" key="4">
    <source>
        <dbReference type="ARBA" id="ARBA00022989"/>
    </source>
</evidence>
<evidence type="ECO:0000313" key="9">
    <source>
        <dbReference type="Proteomes" id="UP000640052"/>
    </source>
</evidence>
<evidence type="ECO:0000259" key="7">
    <source>
        <dbReference type="Pfam" id="PF12823"/>
    </source>
</evidence>
<keyword evidence="3 6" id="KW-0812">Transmembrane</keyword>
<keyword evidence="2" id="KW-1003">Cell membrane</keyword>
<comment type="subcellular location">
    <subcellularLocation>
        <location evidence="1">Cell membrane</location>
        <topology evidence="1">Multi-pass membrane protein</topology>
    </subcellularLocation>
</comment>
<proteinExistence type="predicted"/>
<dbReference type="Pfam" id="PF12823">
    <property type="entry name" value="DUF3817"/>
    <property type="match status" value="1"/>
</dbReference>
<protein>
    <submittedName>
        <fullName evidence="8">Membrane protein</fullName>
    </submittedName>
</protein>
<organism evidence="8 9">
    <name type="scientific">Acrocarpospora phusangensis</name>
    <dbReference type="NCBI Taxonomy" id="1070424"/>
    <lineage>
        <taxon>Bacteria</taxon>
        <taxon>Bacillati</taxon>
        <taxon>Actinomycetota</taxon>
        <taxon>Actinomycetes</taxon>
        <taxon>Streptosporangiales</taxon>
        <taxon>Streptosporangiaceae</taxon>
        <taxon>Acrocarpospora</taxon>
    </lineage>
</organism>
<comment type="caution">
    <text evidence="8">The sequence shown here is derived from an EMBL/GenBank/DDBJ whole genome shotgun (WGS) entry which is preliminary data.</text>
</comment>
<dbReference type="PANTHER" id="PTHR40077:SF2">
    <property type="entry name" value="MEMBRANE PROTEIN"/>
    <property type="match status" value="1"/>
</dbReference>
<keyword evidence="5 6" id="KW-0472">Membrane</keyword>
<keyword evidence="4 6" id="KW-1133">Transmembrane helix</keyword>
<evidence type="ECO:0000256" key="3">
    <source>
        <dbReference type="ARBA" id="ARBA00022692"/>
    </source>
</evidence>
<gene>
    <name evidence="8" type="ORF">Aph01nite_45030</name>
</gene>
<dbReference type="Proteomes" id="UP000640052">
    <property type="component" value="Unassembled WGS sequence"/>
</dbReference>
<dbReference type="PANTHER" id="PTHR40077">
    <property type="entry name" value="MEMBRANE PROTEIN-RELATED"/>
    <property type="match status" value="1"/>
</dbReference>
<evidence type="ECO:0000256" key="6">
    <source>
        <dbReference type="SAM" id="Phobius"/>
    </source>
</evidence>
<feature type="transmembrane region" description="Helical" evidence="6">
    <location>
        <begin position="12"/>
        <end position="34"/>
    </location>
</feature>
<accession>A0A919UQ99</accession>
<keyword evidence="9" id="KW-1185">Reference proteome</keyword>